<organism evidence="2 3">
    <name type="scientific">Novipirellula herctigrandis</name>
    <dbReference type="NCBI Taxonomy" id="2527986"/>
    <lineage>
        <taxon>Bacteria</taxon>
        <taxon>Pseudomonadati</taxon>
        <taxon>Planctomycetota</taxon>
        <taxon>Planctomycetia</taxon>
        <taxon>Pirellulales</taxon>
        <taxon>Pirellulaceae</taxon>
        <taxon>Novipirellula</taxon>
    </lineage>
</organism>
<gene>
    <name evidence="2" type="ORF">CA13_53360</name>
</gene>
<dbReference type="Proteomes" id="UP000315010">
    <property type="component" value="Unassembled WGS sequence"/>
</dbReference>
<feature type="domain" description="Transposase IS4-like" evidence="1">
    <location>
        <begin position="4"/>
        <end position="128"/>
    </location>
</feature>
<protein>
    <submittedName>
        <fullName evidence="2">Transposase DDE domain protein</fullName>
    </submittedName>
</protein>
<sequence length="196" mass="22144">MRHSFDAATNRQSLHLVSAWADGLSICLGQVATDEKSNEITAVPMLLELLEIRGAVVTLDAMNCQRKTIAKIRDKQADYVITVKKNQEALYEEIEKAFLEFGEDNYQSRQCRSQQTKRTTRGRIEERIVTVAAAPRSLKDSGRWADMATIGMVHRHREPDPKSQSSKPIKESDRVTFFISSLPPKAKLVASYVNNH</sequence>
<dbReference type="AlphaFoldDB" id="A0A5C5ZBC8"/>
<dbReference type="InterPro" id="IPR047647">
    <property type="entry name" value="ISAs1_transpos"/>
</dbReference>
<dbReference type="GO" id="GO:0004803">
    <property type="term" value="F:transposase activity"/>
    <property type="evidence" value="ECO:0007669"/>
    <property type="project" value="InterPro"/>
</dbReference>
<proteinExistence type="predicted"/>
<dbReference type="GO" id="GO:0003677">
    <property type="term" value="F:DNA binding"/>
    <property type="evidence" value="ECO:0007669"/>
    <property type="project" value="InterPro"/>
</dbReference>
<dbReference type="EMBL" id="SJPJ01000001">
    <property type="protein sequence ID" value="TWT83863.1"/>
    <property type="molecule type" value="Genomic_DNA"/>
</dbReference>
<reference evidence="2 3" key="1">
    <citation type="submission" date="2019-02" db="EMBL/GenBank/DDBJ databases">
        <title>Deep-cultivation of Planctomycetes and their phenomic and genomic characterization uncovers novel biology.</title>
        <authorList>
            <person name="Wiegand S."/>
            <person name="Jogler M."/>
            <person name="Boedeker C."/>
            <person name="Pinto D."/>
            <person name="Vollmers J."/>
            <person name="Rivas-Marin E."/>
            <person name="Kohn T."/>
            <person name="Peeters S.H."/>
            <person name="Heuer A."/>
            <person name="Rast P."/>
            <person name="Oberbeckmann S."/>
            <person name="Bunk B."/>
            <person name="Jeske O."/>
            <person name="Meyerdierks A."/>
            <person name="Storesund J.E."/>
            <person name="Kallscheuer N."/>
            <person name="Luecker S."/>
            <person name="Lage O.M."/>
            <person name="Pohl T."/>
            <person name="Merkel B.J."/>
            <person name="Hornburger P."/>
            <person name="Mueller R.-W."/>
            <person name="Bruemmer F."/>
            <person name="Labrenz M."/>
            <person name="Spormann A.M."/>
            <person name="Op Den Camp H."/>
            <person name="Overmann J."/>
            <person name="Amann R."/>
            <person name="Jetten M.S.M."/>
            <person name="Mascher T."/>
            <person name="Medema M.H."/>
            <person name="Devos D.P."/>
            <person name="Kaster A.-K."/>
            <person name="Ovreas L."/>
            <person name="Rohde M."/>
            <person name="Galperin M.Y."/>
            <person name="Jogler C."/>
        </authorList>
    </citation>
    <scope>NUCLEOTIDE SEQUENCE [LARGE SCALE GENOMIC DNA]</scope>
    <source>
        <strain evidence="2 3">CA13</strain>
    </source>
</reference>
<dbReference type="GO" id="GO:0006313">
    <property type="term" value="P:DNA transposition"/>
    <property type="evidence" value="ECO:0007669"/>
    <property type="project" value="InterPro"/>
</dbReference>
<evidence type="ECO:0000313" key="3">
    <source>
        <dbReference type="Proteomes" id="UP000315010"/>
    </source>
</evidence>
<dbReference type="InterPro" id="IPR051698">
    <property type="entry name" value="Transposase_11-like"/>
</dbReference>
<dbReference type="InterPro" id="IPR002559">
    <property type="entry name" value="Transposase_11"/>
</dbReference>
<comment type="caution">
    <text evidence="2">The sequence shown here is derived from an EMBL/GenBank/DDBJ whole genome shotgun (WGS) entry which is preliminary data.</text>
</comment>
<dbReference type="PANTHER" id="PTHR30298">
    <property type="entry name" value="H REPEAT-ASSOCIATED PREDICTED TRANSPOSASE"/>
    <property type="match status" value="1"/>
</dbReference>
<dbReference type="NCBIfam" id="NF033564">
    <property type="entry name" value="transpos_ISAs1"/>
    <property type="match status" value="1"/>
</dbReference>
<evidence type="ECO:0000259" key="1">
    <source>
        <dbReference type="Pfam" id="PF01609"/>
    </source>
</evidence>
<dbReference type="PANTHER" id="PTHR30298:SF0">
    <property type="entry name" value="PROTEIN YBFL-RELATED"/>
    <property type="match status" value="1"/>
</dbReference>
<accession>A0A5C5ZBC8</accession>
<dbReference type="Pfam" id="PF01609">
    <property type="entry name" value="DDE_Tnp_1"/>
    <property type="match status" value="1"/>
</dbReference>
<name>A0A5C5ZBC8_9BACT</name>
<evidence type="ECO:0000313" key="2">
    <source>
        <dbReference type="EMBL" id="TWT83863.1"/>
    </source>
</evidence>
<keyword evidence="3" id="KW-1185">Reference proteome</keyword>